<dbReference type="SUPFAM" id="SSF69118">
    <property type="entry name" value="AhpD-like"/>
    <property type="match status" value="1"/>
</dbReference>
<accession>A0A9X1YEE5</accession>
<reference evidence="1" key="1">
    <citation type="submission" date="2021-11" db="EMBL/GenBank/DDBJ databases">
        <title>BS-T2-15 a new species belonging to the Comamonadaceae family isolated from the soil of a French oak forest.</title>
        <authorList>
            <person name="Mieszkin S."/>
            <person name="Alain K."/>
        </authorList>
    </citation>
    <scope>NUCLEOTIDE SEQUENCE</scope>
    <source>
        <strain evidence="1">BS-T2-15</strain>
    </source>
</reference>
<name>A0A9X1YEE5_9BURK</name>
<dbReference type="AlphaFoldDB" id="A0A9X1YEE5"/>
<comment type="caution">
    <text evidence="1">The sequence shown here is derived from an EMBL/GenBank/DDBJ whole genome shotgun (WGS) entry which is preliminary data.</text>
</comment>
<evidence type="ECO:0000313" key="2">
    <source>
        <dbReference type="Proteomes" id="UP001139353"/>
    </source>
</evidence>
<sequence>MTPFNVPTRDEVSAPNQAIFDDIAKRRGKVTNLFATFAHSENALGP</sequence>
<dbReference type="RefSeq" id="WP_275680990.1">
    <property type="nucleotide sequence ID" value="NZ_JAJLJH010000001.1"/>
</dbReference>
<evidence type="ECO:0000313" key="1">
    <source>
        <dbReference type="EMBL" id="MCK9684969.1"/>
    </source>
</evidence>
<keyword evidence="2" id="KW-1185">Reference proteome</keyword>
<dbReference type="InterPro" id="IPR029032">
    <property type="entry name" value="AhpD-like"/>
</dbReference>
<dbReference type="Proteomes" id="UP001139353">
    <property type="component" value="Unassembled WGS sequence"/>
</dbReference>
<protein>
    <recommendedName>
        <fullName evidence="3">Carboxymuconolactone decarboxylase family protein</fullName>
    </recommendedName>
</protein>
<dbReference type="EMBL" id="JAJLJH010000001">
    <property type="protein sequence ID" value="MCK9684969.1"/>
    <property type="molecule type" value="Genomic_DNA"/>
</dbReference>
<organism evidence="1 2">
    <name type="scientific">Scleromatobacter humisilvae</name>
    <dbReference type="NCBI Taxonomy" id="2897159"/>
    <lineage>
        <taxon>Bacteria</taxon>
        <taxon>Pseudomonadati</taxon>
        <taxon>Pseudomonadota</taxon>
        <taxon>Betaproteobacteria</taxon>
        <taxon>Burkholderiales</taxon>
        <taxon>Sphaerotilaceae</taxon>
        <taxon>Scleromatobacter</taxon>
    </lineage>
</organism>
<evidence type="ECO:0008006" key="3">
    <source>
        <dbReference type="Google" id="ProtNLM"/>
    </source>
</evidence>
<gene>
    <name evidence="1" type="ORF">LPC04_04520</name>
</gene>
<proteinExistence type="predicted"/>